<dbReference type="Proteomes" id="UP000291117">
    <property type="component" value="Unassembled WGS sequence"/>
</dbReference>
<dbReference type="EMBL" id="SJSM01000001">
    <property type="protein sequence ID" value="TCC99524.1"/>
    <property type="molecule type" value="Genomic_DNA"/>
</dbReference>
<evidence type="ECO:0000256" key="3">
    <source>
        <dbReference type="ARBA" id="ARBA00022729"/>
    </source>
</evidence>
<dbReference type="CDD" id="cd08977">
    <property type="entry name" value="SusD"/>
    <property type="match status" value="1"/>
</dbReference>
<dbReference type="AlphaFoldDB" id="A0A4R0NKM2"/>
<proteinExistence type="inferred from homology"/>
<keyword evidence="5" id="KW-0998">Cell outer membrane</keyword>
<dbReference type="SUPFAM" id="SSF48452">
    <property type="entry name" value="TPR-like"/>
    <property type="match status" value="1"/>
</dbReference>
<dbReference type="InterPro" id="IPR011990">
    <property type="entry name" value="TPR-like_helical_dom_sf"/>
</dbReference>
<evidence type="ECO:0000256" key="2">
    <source>
        <dbReference type="ARBA" id="ARBA00006275"/>
    </source>
</evidence>
<dbReference type="GO" id="GO:0009279">
    <property type="term" value="C:cell outer membrane"/>
    <property type="evidence" value="ECO:0007669"/>
    <property type="project" value="UniProtKB-SubCell"/>
</dbReference>
<accession>A0A4R0NKM2</accession>
<gene>
    <name evidence="8" type="ORF">EZ444_02280</name>
</gene>
<dbReference type="Gene3D" id="1.25.40.390">
    <property type="match status" value="1"/>
</dbReference>
<dbReference type="Pfam" id="PF14322">
    <property type="entry name" value="SusD-like_3"/>
    <property type="match status" value="1"/>
</dbReference>
<evidence type="ECO:0000259" key="6">
    <source>
        <dbReference type="Pfam" id="PF07980"/>
    </source>
</evidence>
<dbReference type="PROSITE" id="PS51257">
    <property type="entry name" value="PROKAR_LIPOPROTEIN"/>
    <property type="match status" value="1"/>
</dbReference>
<dbReference type="Pfam" id="PF07980">
    <property type="entry name" value="SusD_RagB"/>
    <property type="match status" value="1"/>
</dbReference>
<keyword evidence="4" id="KW-0472">Membrane</keyword>
<evidence type="ECO:0000256" key="4">
    <source>
        <dbReference type="ARBA" id="ARBA00023136"/>
    </source>
</evidence>
<feature type="domain" description="SusD-like N-terminal" evidence="7">
    <location>
        <begin position="84"/>
        <end position="221"/>
    </location>
</feature>
<dbReference type="RefSeq" id="WP_131606813.1">
    <property type="nucleotide sequence ID" value="NZ_SJSM01000001.1"/>
</dbReference>
<comment type="caution">
    <text evidence="8">The sequence shown here is derived from an EMBL/GenBank/DDBJ whole genome shotgun (WGS) entry which is preliminary data.</text>
</comment>
<organism evidence="8 9">
    <name type="scientific">Pedobacter hiemivivus</name>
    <dbReference type="NCBI Taxonomy" id="2530454"/>
    <lineage>
        <taxon>Bacteria</taxon>
        <taxon>Pseudomonadati</taxon>
        <taxon>Bacteroidota</taxon>
        <taxon>Sphingobacteriia</taxon>
        <taxon>Sphingobacteriales</taxon>
        <taxon>Sphingobacteriaceae</taxon>
        <taxon>Pedobacter</taxon>
    </lineage>
</organism>
<comment type="similarity">
    <text evidence="2">Belongs to the SusD family.</text>
</comment>
<reference evidence="8 9" key="1">
    <citation type="submission" date="2019-02" db="EMBL/GenBank/DDBJ databases">
        <title>Pedobacter sp. RP-3-8 sp. nov., isolated from Arctic soil.</title>
        <authorList>
            <person name="Dahal R.H."/>
        </authorList>
    </citation>
    <scope>NUCLEOTIDE SEQUENCE [LARGE SCALE GENOMIC DNA]</scope>
    <source>
        <strain evidence="8 9">RP-3-8</strain>
    </source>
</reference>
<feature type="domain" description="RagB/SusD" evidence="6">
    <location>
        <begin position="335"/>
        <end position="440"/>
    </location>
</feature>
<name>A0A4R0NKM2_9SPHI</name>
<protein>
    <submittedName>
        <fullName evidence="8">RagB/SusD family nutrient uptake outer membrane protein</fullName>
    </submittedName>
</protein>
<evidence type="ECO:0000259" key="7">
    <source>
        <dbReference type="Pfam" id="PF14322"/>
    </source>
</evidence>
<keyword evidence="9" id="KW-1185">Reference proteome</keyword>
<dbReference type="OrthoDB" id="621570at2"/>
<evidence type="ECO:0000256" key="5">
    <source>
        <dbReference type="ARBA" id="ARBA00023237"/>
    </source>
</evidence>
<comment type="subcellular location">
    <subcellularLocation>
        <location evidence="1">Cell outer membrane</location>
    </subcellularLocation>
</comment>
<evidence type="ECO:0000256" key="1">
    <source>
        <dbReference type="ARBA" id="ARBA00004442"/>
    </source>
</evidence>
<evidence type="ECO:0000313" key="9">
    <source>
        <dbReference type="Proteomes" id="UP000291117"/>
    </source>
</evidence>
<dbReference type="InterPro" id="IPR012944">
    <property type="entry name" value="SusD_RagB_dom"/>
</dbReference>
<dbReference type="InterPro" id="IPR033985">
    <property type="entry name" value="SusD-like_N"/>
</dbReference>
<keyword evidence="3" id="KW-0732">Signal</keyword>
<sequence length="473" mass="53092">MKIVRYIFLFAAINFIQGCSVNGLSPEDRIVDVNFWKTGADAEAAVIGIYDKVQSQAKQDPVAFDVGADALGVLQVTDDYLPIDQHNITVDNPRVRDYWENNYAGIHRTNDVIKRIPGINDASFTVLQRDNLLGEAYFLRAYFYFNLLRAYGGVPIITVPYESFNADFTIPRATVDEVYALIISDLQIAETKLLLKFGDEMQTRGRATKGAANALLAKVFLTKKDYPNAVIQATKVIENPNYALTIGRTNYINMFTPNGRNTRESIFEIQFISSAIEGHGLHRYYMPLANANQIGGEYIMAPTAKIISAYETGDFRKDASLALTTNPPFRTVGQPYVTKYVRTLANLDANIIAIRLADVMLMKAEALMRDGKTADATGMLNTIRRRAFGLDLNTVSVRDFPSASDITKGYTLELAIENERFLELAFEGHRWHDLVRTGRATTVLGIVAEKCLWPIPQRERDRNPRLDQNLGYN</sequence>
<evidence type="ECO:0000313" key="8">
    <source>
        <dbReference type="EMBL" id="TCC99524.1"/>
    </source>
</evidence>